<proteinExistence type="predicted"/>
<dbReference type="Proteomes" id="UP000242913">
    <property type="component" value="Unassembled WGS sequence"/>
</dbReference>
<sequence>MREVCPRCYFIGSFRATFDAILSTKSMITTLTVANDDNDQERKPMILAEATTFTLVQSSPPHHH</sequence>
<keyword evidence="2" id="KW-1185">Reference proteome</keyword>
<accession>A0A238C3T9</accession>
<dbReference type="EMBL" id="KZ269979">
    <property type="protein sequence ID" value="OZC11730.1"/>
    <property type="molecule type" value="Genomic_DNA"/>
</dbReference>
<evidence type="ECO:0000313" key="1">
    <source>
        <dbReference type="EMBL" id="OZC11730.1"/>
    </source>
</evidence>
<reference evidence="1 2" key="1">
    <citation type="submission" date="2015-12" db="EMBL/GenBank/DDBJ databases">
        <title>Draft genome of the nematode, Onchocerca flexuosa.</title>
        <authorList>
            <person name="Mitreva M."/>
        </authorList>
    </citation>
    <scope>NUCLEOTIDE SEQUENCE [LARGE SCALE GENOMIC DNA]</scope>
    <source>
        <strain evidence="1">Red Deer</strain>
    </source>
</reference>
<organism evidence="1 2">
    <name type="scientific">Onchocerca flexuosa</name>
    <dbReference type="NCBI Taxonomy" id="387005"/>
    <lineage>
        <taxon>Eukaryota</taxon>
        <taxon>Metazoa</taxon>
        <taxon>Ecdysozoa</taxon>
        <taxon>Nematoda</taxon>
        <taxon>Chromadorea</taxon>
        <taxon>Rhabditida</taxon>
        <taxon>Spirurina</taxon>
        <taxon>Spiruromorpha</taxon>
        <taxon>Filarioidea</taxon>
        <taxon>Onchocercidae</taxon>
        <taxon>Onchocerca</taxon>
    </lineage>
</organism>
<dbReference type="AlphaFoldDB" id="A0A238C3T9"/>
<gene>
    <name evidence="1" type="ORF">X798_00910</name>
</gene>
<name>A0A238C3T9_9BILA</name>
<protein>
    <submittedName>
        <fullName evidence="1">Uncharacterized protein</fullName>
    </submittedName>
</protein>
<evidence type="ECO:0000313" key="2">
    <source>
        <dbReference type="Proteomes" id="UP000242913"/>
    </source>
</evidence>